<gene>
    <name evidence="7" type="primary">yghQ</name>
    <name evidence="7" type="ORF">SPDO_17010</name>
</gene>
<proteinExistence type="predicted"/>
<keyword evidence="3 6" id="KW-0812">Transmembrane</keyword>
<keyword evidence="4 6" id="KW-1133">Transmembrane helix</keyword>
<evidence type="ECO:0000256" key="4">
    <source>
        <dbReference type="ARBA" id="ARBA00022989"/>
    </source>
</evidence>
<dbReference type="AlphaFoldDB" id="A0A245ZJU5"/>
<dbReference type="InterPro" id="IPR050833">
    <property type="entry name" value="Poly_Biosynth_Transport"/>
</dbReference>
<feature type="transmembrane region" description="Helical" evidence="6">
    <location>
        <begin position="50"/>
        <end position="74"/>
    </location>
</feature>
<evidence type="ECO:0000256" key="1">
    <source>
        <dbReference type="ARBA" id="ARBA00004651"/>
    </source>
</evidence>
<feature type="transmembrane region" description="Helical" evidence="6">
    <location>
        <begin position="404"/>
        <end position="428"/>
    </location>
</feature>
<evidence type="ECO:0000256" key="5">
    <source>
        <dbReference type="ARBA" id="ARBA00023136"/>
    </source>
</evidence>
<reference evidence="7 8" key="1">
    <citation type="submission" date="2017-03" db="EMBL/GenBank/DDBJ databases">
        <title>Genome sequence of Sphingomonas dokdonensis DSM 21029.</title>
        <authorList>
            <person name="Poehlein A."/>
            <person name="Wuebbeler J.H."/>
            <person name="Steinbuechel A."/>
            <person name="Daniel R."/>
        </authorList>
    </citation>
    <scope>NUCLEOTIDE SEQUENCE [LARGE SCALE GENOMIC DNA]</scope>
    <source>
        <strain evidence="7 8">DSM 21029</strain>
    </source>
</reference>
<dbReference type="InterPro" id="IPR002797">
    <property type="entry name" value="Polysacc_synth"/>
</dbReference>
<comment type="subcellular location">
    <subcellularLocation>
        <location evidence="1">Cell membrane</location>
        <topology evidence="1">Multi-pass membrane protein</topology>
    </subcellularLocation>
</comment>
<evidence type="ECO:0000313" key="8">
    <source>
        <dbReference type="Proteomes" id="UP000197290"/>
    </source>
</evidence>
<dbReference type="PANTHER" id="PTHR30250">
    <property type="entry name" value="PST FAMILY PREDICTED COLANIC ACID TRANSPORTER"/>
    <property type="match status" value="1"/>
</dbReference>
<dbReference type="Proteomes" id="UP000197290">
    <property type="component" value="Unassembled WGS sequence"/>
</dbReference>
<name>A0A245ZJU5_9SPHN</name>
<feature type="transmembrane region" description="Helical" evidence="6">
    <location>
        <begin position="172"/>
        <end position="195"/>
    </location>
</feature>
<evidence type="ECO:0000256" key="2">
    <source>
        <dbReference type="ARBA" id="ARBA00022475"/>
    </source>
</evidence>
<accession>A0A245ZJU5</accession>
<feature type="transmembrane region" description="Helical" evidence="6">
    <location>
        <begin position="129"/>
        <end position="151"/>
    </location>
</feature>
<feature type="transmembrane region" description="Helical" evidence="6">
    <location>
        <begin position="315"/>
        <end position="331"/>
    </location>
</feature>
<keyword evidence="5 6" id="KW-0472">Membrane</keyword>
<evidence type="ECO:0000313" key="7">
    <source>
        <dbReference type="EMBL" id="OWK30020.1"/>
    </source>
</evidence>
<feature type="transmembrane region" description="Helical" evidence="6">
    <location>
        <begin position="18"/>
        <end position="38"/>
    </location>
</feature>
<comment type="caution">
    <text evidence="7">The sequence shown here is derived from an EMBL/GenBank/DDBJ whole genome shotgun (WGS) entry which is preliminary data.</text>
</comment>
<feature type="transmembrane region" description="Helical" evidence="6">
    <location>
        <begin position="380"/>
        <end position="398"/>
    </location>
</feature>
<dbReference type="Pfam" id="PF01943">
    <property type="entry name" value="Polysacc_synt"/>
    <property type="match status" value="1"/>
</dbReference>
<feature type="transmembrane region" description="Helical" evidence="6">
    <location>
        <begin position="95"/>
        <end position="117"/>
    </location>
</feature>
<sequence length="431" mass="44951">MTSPPEPISPFRRALRNVGWLLTGKGLGAVLSIVYLALATRSLGVETFGTFTLILSTAQAVAALVAFQTWQIVVRFGMAHRESGDAGALSRLIRFCLALDIGGALLGIAIAAVALWLMQAHFGWSAALAWQAFGFAVILLLSVRSTAVGILRLHDRFAVGAAADSVTSISRFVGAIVAVWQGATLTGFLIAWAAAEVLTALGYWISAARVAPHALGRWRGVSATPAENLGIWHFAFVTNVNSTLNAASRQFAVVLVGLLTGAAAAGNYRLAYQLSQSLVRLADLFARGVFPEVTRAHAGQRPGELRRLVRQSAKLALGVGFATCLLVPLLGRPALHLIAGAAYLGAFPVLVLLGLAAGLDIMAVGFEPVLLGTGHAARALRIRVASVAVLFALIFALMPSLGTIGAGIASLAASAVALVALMHGAYVLSRR</sequence>
<dbReference type="RefSeq" id="WP_158212166.1">
    <property type="nucleotide sequence ID" value="NZ_NBBI01000003.1"/>
</dbReference>
<dbReference type="GO" id="GO:0005886">
    <property type="term" value="C:plasma membrane"/>
    <property type="evidence" value="ECO:0007669"/>
    <property type="project" value="UniProtKB-SubCell"/>
</dbReference>
<keyword evidence="2" id="KW-1003">Cell membrane</keyword>
<keyword evidence="8" id="KW-1185">Reference proteome</keyword>
<feature type="transmembrane region" description="Helical" evidence="6">
    <location>
        <begin position="337"/>
        <end position="359"/>
    </location>
</feature>
<feature type="transmembrane region" description="Helical" evidence="6">
    <location>
        <begin position="251"/>
        <end position="270"/>
    </location>
</feature>
<dbReference type="EMBL" id="NBBI01000003">
    <property type="protein sequence ID" value="OWK30020.1"/>
    <property type="molecule type" value="Genomic_DNA"/>
</dbReference>
<evidence type="ECO:0000256" key="3">
    <source>
        <dbReference type="ARBA" id="ARBA00022692"/>
    </source>
</evidence>
<organism evidence="7 8">
    <name type="scientific">Sphingomonas dokdonensis</name>
    <dbReference type="NCBI Taxonomy" id="344880"/>
    <lineage>
        <taxon>Bacteria</taxon>
        <taxon>Pseudomonadati</taxon>
        <taxon>Pseudomonadota</taxon>
        <taxon>Alphaproteobacteria</taxon>
        <taxon>Sphingomonadales</taxon>
        <taxon>Sphingomonadaceae</taxon>
        <taxon>Sphingomonas</taxon>
    </lineage>
</organism>
<dbReference type="OrthoDB" id="493991at2"/>
<protein>
    <submittedName>
        <fullName evidence="7">Inner membrane protein YghQ</fullName>
    </submittedName>
</protein>
<evidence type="ECO:0000256" key="6">
    <source>
        <dbReference type="SAM" id="Phobius"/>
    </source>
</evidence>
<dbReference type="PANTHER" id="PTHR30250:SF31">
    <property type="entry name" value="INNER MEMBRANE PROTEIN YGHQ"/>
    <property type="match status" value="1"/>
</dbReference>